<dbReference type="GO" id="GO:0005789">
    <property type="term" value="C:endoplasmic reticulum membrane"/>
    <property type="evidence" value="ECO:0007669"/>
    <property type="project" value="UniProtKB-SubCell"/>
</dbReference>
<comment type="similarity">
    <text evidence="3 8">Belongs to the derlin family.</text>
</comment>
<keyword evidence="4 8" id="KW-0812">Transmembrane</keyword>
<evidence type="ECO:0000256" key="6">
    <source>
        <dbReference type="ARBA" id="ARBA00022989"/>
    </source>
</evidence>
<evidence type="ECO:0000256" key="8">
    <source>
        <dbReference type="RuleBase" id="RU363059"/>
    </source>
</evidence>
<dbReference type="PANTHER" id="PTHR11009">
    <property type="entry name" value="DER1-LIKE PROTEIN, DERLIN"/>
    <property type="match status" value="1"/>
</dbReference>
<dbReference type="EMBL" id="KE346126">
    <property type="protein sequence ID" value="EXC26991.1"/>
    <property type="molecule type" value="Genomic_DNA"/>
</dbReference>
<dbReference type="Pfam" id="PF04511">
    <property type="entry name" value="DER1"/>
    <property type="match status" value="1"/>
</dbReference>
<evidence type="ECO:0000256" key="1">
    <source>
        <dbReference type="ARBA" id="ARBA00003292"/>
    </source>
</evidence>
<gene>
    <name evidence="9" type="ORF">L484_003988</name>
</gene>
<evidence type="ECO:0000313" key="9">
    <source>
        <dbReference type="EMBL" id="EXC26991.1"/>
    </source>
</evidence>
<comment type="subcellular location">
    <subcellularLocation>
        <location evidence="2 8">Endoplasmic reticulum membrane</location>
        <topology evidence="2 8">Multi-pass membrane protein</topology>
    </subcellularLocation>
</comment>
<organism evidence="9 10">
    <name type="scientific">Morus notabilis</name>
    <dbReference type="NCBI Taxonomy" id="981085"/>
    <lineage>
        <taxon>Eukaryota</taxon>
        <taxon>Viridiplantae</taxon>
        <taxon>Streptophyta</taxon>
        <taxon>Embryophyta</taxon>
        <taxon>Tracheophyta</taxon>
        <taxon>Spermatophyta</taxon>
        <taxon>Magnoliopsida</taxon>
        <taxon>eudicotyledons</taxon>
        <taxon>Gunneridae</taxon>
        <taxon>Pentapetalae</taxon>
        <taxon>rosids</taxon>
        <taxon>fabids</taxon>
        <taxon>Rosales</taxon>
        <taxon>Moraceae</taxon>
        <taxon>Moreae</taxon>
        <taxon>Morus</taxon>
    </lineage>
</organism>
<keyword evidence="10" id="KW-1185">Reference proteome</keyword>
<evidence type="ECO:0000256" key="2">
    <source>
        <dbReference type="ARBA" id="ARBA00004477"/>
    </source>
</evidence>
<dbReference type="InterPro" id="IPR035952">
    <property type="entry name" value="Rhomboid-like_sf"/>
</dbReference>
<reference evidence="10" key="1">
    <citation type="submission" date="2013-01" db="EMBL/GenBank/DDBJ databases">
        <title>Draft Genome Sequence of a Mulberry Tree, Morus notabilis C.K. Schneid.</title>
        <authorList>
            <person name="He N."/>
            <person name="Zhao S."/>
        </authorList>
    </citation>
    <scope>NUCLEOTIDE SEQUENCE</scope>
</reference>
<dbReference type="GO" id="GO:0006950">
    <property type="term" value="P:response to stress"/>
    <property type="evidence" value="ECO:0007669"/>
    <property type="project" value="UniProtKB-ARBA"/>
</dbReference>
<evidence type="ECO:0000313" key="10">
    <source>
        <dbReference type="Proteomes" id="UP000030645"/>
    </source>
</evidence>
<keyword evidence="5 8" id="KW-0256">Endoplasmic reticulum</keyword>
<dbReference type="InterPro" id="IPR007599">
    <property type="entry name" value="DER1"/>
</dbReference>
<evidence type="ECO:0000256" key="3">
    <source>
        <dbReference type="ARBA" id="ARBA00008917"/>
    </source>
</evidence>
<name>W9S5P7_9ROSA</name>
<accession>W9S5P7</accession>
<dbReference type="Proteomes" id="UP000030645">
    <property type="component" value="Unassembled WGS sequence"/>
</dbReference>
<dbReference type="AlphaFoldDB" id="W9S5P7"/>
<comment type="caution">
    <text evidence="8">Lacks conserved residue(s) required for the propagation of feature annotation.</text>
</comment>
<comment type="function">
    <text evidence="1">May be involved in the degradation process of specific misfolded endoplasmic reticulum (ER) luminal proteins.</text>
</comment>
<comment type="function">
    <text evidence="8">May be involved in the degradation of misfolded endoplasmic reticulum (ER) luminal proteins.</text>
</comment>
<sequence length="127" mass="14649">MRGWGEKTEFERLELCDALVLQVTAAHKAYGTLCLLTTVGYQLGLYDKLDLALYYPYVFHRFQVWRLITTLFFLGGFSINFGIRLLMMLNGGRQDFRARLQVNSCFAGGDDILLEHFVEEIFPTIIL</sequence>
<evidence type="ECO:0000256" key="4">
    <source>
        <dbReference type="ARBA" id="ARBA00022692"/>
    </source>
</evidence>
<dbReference type="eggNOG" id="KOG0858">
    <property type="taxonomic scope" value="Eukaryota"/>
</dbReference>
<keyword evidence="6 8" id="KW-1133">Transmembrane helix</keyword>
<dbReference type="STRING" id="981085.W9S5P7"/>
<evidence type="ECO:0000256" key="5">
    <source>
        <dbReference type="ARBA" id="ARBA00022824"/>
    </source>
</evidence>
<feature type="transmembrane region" description="Helical" evidence="8">
    <location>
        <begin position="64"/>
        <end position="87"/>
    </location>
</feature>
<evidence type="ECO:0000256" key="7">
    <source>
        <dbReference type="ARBA" id="ARBA00023136"/>
    </source>
</evidence>
<protein>
    <recommendedName>
        <fullName evidence="8">Derlin</fullName>
    </recommendedName>
</protein>
<keyword evidence="7 8" id="KW-0472">Membrane</keyword>
<dbReference type="SUPFAM" id="SSF144091">
    <property type="entry name" value="Rhomboid-like"/>
    <property type="match status" value="1"/>
</dbReference>
<proteinExistence type="inferred from homology"/>